<feature type="compositionally biased region" description="Low complexity" evidence="1">
    <location>
        <begin position="409"/>
        <end position="437"/>
    </location>
</feature>
<feature type="compositionally biased region" description="Low complexity" evidence="1">
    <location>
        <begin position="271"/>
        <end position="281"/>
    </location>
</feature>
<feature type="compositionally biased region" description="Polar residues" evidence="1">
    <location>
        <begin position="20"/>
        <end position="38"/>
    </location>
</feature>
<feature type="compositionally biased region" description="Polar residues" evidence="1">
    <location>
        <begin position="503"/>
        <end position="513"/>
    </location>
</feature>
<dbReference type="Proteomes" id="UP001492380">
    <property type="component" value="Unassembled WGS sequence"/>
</dbReference>
<feature type="region of interest" description="Disordered" evidence="1">
    <location>
        <begin position="404"/>
        <end position="437"/>
    </location>
</feature>
<evidence type="ECO:0000313" key="3">
    <source>
        <dbReference type="Proteomes" id="UP001492380"/>
    </source>
</evidence>
<organism evidence="2 3">
    <name type="scientific">Phyllosticta capitalensis</name>
    <dbReference type="NCBI Taxonomy" id="121624"/>
    <lineage>
        <taxon>Eukaryota</taxon>
        <taxon>Fungi</taxon>
        <taxon>Dikarya</taxon>
        <taxon>Ascomycota</taxon>
        <taxon>Pezizomycotina</taxon>
        <taxon>Dothideomycetes</taxon>
        <taxon>Dothideomycetes incertae sedis</taxon>
        <taxon>Botryosphaeriales</taxon>
        <taxon>Phyllostictaceae</taxon>
        <taxon>Phyllosticta</taxon>
    </lineage>
</organism>
<feature type="compositionally biased region" description="Low complexity" evidence="1">
    <location>
        <begin position="225"/>
        <end position="258"/>
    </location>
</feature>
<accession>A0ABR1Z485</accession>
<evidence type="ECO:0008006" key="4">
    <source>
        <dbReference type="Google" id="ProtNLM"/>
    </source>
</evidence>
<evidence type="ECO:0000256" key="1">
    <source>
        <dbReference type="SAM" id="MobiDB-lite"/>
    </source>
</evidence>
<reference evidence="2 3" key="1">
    <citation type="submission" date="2024-04" db="EMBL/GenBank/DDBJ databases">
        <title>Phyllosticta paracitricarpa is synonymous to the EU quarantine fungus P. citricarpa based on phylogenomic analyses.</title>
        <authorList>
            <consortium name="Lawrence Berkeley National Laboratory"/>
            <person name="Van Ingen-Buijs V.A."/>
            <person name="Van Westerhoven A.C."/>
            <person name="Haridas S."/>
            <person name="Skiadas P."/>
            <person name="Martin F."/>
            <person name="Groenewald J.Z."/>
            <person name="Crous P.W."/>
            <person name="Seidl M.F."/>
        </authorList>
    </citation>
    <scope>NUCLEOTIDE SEQUENCE [LARGE SCALE GENOMIC DNA]</scope>
    <source>
        <strain evidence="2 3">CBS 123374</strain>
    </source>
</reference>
<protein>
    <recommendedName>
        <fullName evidence="4">Proteophosphoglycan ppg4</fullName>
    </recommendedName>
</protein>
<feature type="region of interest" description="Disordered" evidence="1">
    <location>
        <begin position="477"/>
        <end position="513"/>
    </location>
</feature>
<name>A0ABR1Z485_9PEZI</name>
<comment type="caution">
    <text evidence="2">The sequence shown here is derived from an EMBL/GenBank/DDBJ whole genome shotgun (WGS) entry which is preliminary data.</text>
</comment>
<dbReference type="EMBL" id="JBBWRZ010000001">
    <property type="protein sequence ID" value="KAK8247091.1"/>
    <property type="molecule type" value="Genomic_DNA"/>
</dbReference>
<feature type="region of interest" description="Disordered" evidence="1">
    <location>
        <begin position="293"/>
        <end position="350"/>
    </location>
</feature>
<feature type="compositionally biased region" description="Low complexity" evidence="1">
    <location>
        <begin position="362"/>
        <end position="373"/>
    </location>
</feature>
<feature type="region of interest" description="Disordered" evidence="1">
    <location>
        <begin position="1"/>
        <end position="38"/>
    </location>
</feature>
<gene>
    <name evidence="2" type="ORF">HDK90DRAFT_461873</name>
</gene>
<keyword evidence="3" id="KW-1185">Reference proteome</keyword>
<feature type="region of interest" description="Disordered" evidence="1">
    <location>
        <begin position="362"/>
        <end position="389"/>
    </location>
</feature>
<sequence>MEKKSATEPTSPPAEKQRRMTATLSSFPSRPQSLLTPFTSFDDTLRSLSSSPSAVALETARASLEQAVPAPITPAAAPSFGASSYLGGPTSAAPPDLRDYYARRRESTVCPFDTTAAVRPSFQRRPSTLQHQHLLTAPGLLEAQSRRLGEGEDDIAENEEEEAQQRAPVVASPQRATTIAKTNDGSARLPSLVLEHPTDFDYNDVINSYADRRPSYATLNFSSFSSSSSASIRSGGSGSTAGSASSSDSSSTVTAATGFSTGLTPGVGRRASAPATPTVTTSSWNSFCPLARLPSYDEDDQNKPLPSEKKTGGEAATPVRPGGKRRANAPTRLPLTPFPHHHQSPYSTAPLSPYAHIQRRASAMAAPCSPASGSRGGGRDYMNPHTPPRTPPAAAAIMIAALERRRSESGSVTSRNNSNRSLNGSGSGSASPSSLRGEPFLIEAPRRLEMQCSNCGRCKPEKSRYCCSWPPVHLVLFKGGNERGWPDEEEDTKRDRDSRRKGNSASSGAGLSK</sequence>
<evidence type="ECO:0000313" key="2">
    <source>
        <dbReference type="EMBL" id="KAK8247091.1"/>
    </source>
</evidence>
<proteinExistence type="predicted"/>
<feature type="region of interest" description="Disordered" evidence="1">
    <location>
        <begin position="225"/>
        <end position="281"/>
    </location>
</feature>
<feature type="compositionally biased region" description="Basic and acidic residues" evidence="1">
    <location>
        <begin position="480"/>
        <end position="500"/>
    </location>
</feature>